<accession>A0ABR2J8A8</accession>
<keyword evidence="3" id="KW-1185">Reference proteome</keyword>
<proteinExistence type="predicted"/>
<name>A0ABR2J8A8_9PEZI</name>
<feature type="compositionally biased region" description="Acidic residues" evidence="1">
    <location>
        <begin position="85"/>
        <end position="94"/>
    </location>
</feature>
<comment type="caution">
    <text evidence="2">The sequence shown here is derived from an EMBL/GenBank/DDBJ whole genome shotgun (WGS) entry which is preliminary data.</text>
</comment>
<dbReference type="EMBL" id="JAPCWZ010000003">
    <property type="protein sequence ID" value="KAK8874002.1"/>
    <property type="molecule type" value="Genomic_DNA"/>
</dbReference>
<gene>
    <name evidence="2" type="ORF">PGQ11_004516</name>
</gene>
<dbReference type="Proteomes" id="UP001390339">
    <property type="component" value="Unassembled WGS sequence"/>
</dbReference>
<evidence type="ECO:0000313" key="3">
    <source>
        <dbReference type="Proteomes" id="UP001390339"/>
    </source>
</evidence>
<reference evidence="2 3" key="1">
    <citation type="journal article" date="2024" name="IMA Fungus">
        <title>Apiospora arundinis, a panoply of carbohydrate-active enzymes and secondary metabolites.</title>
        <authorList>
            <person name="Sorensen T."/>
            <person name="Petersen C."/>
            <person name="Muurmann A.T."/>
            <person name="Christiansen J.V."/>
            <person name="Brundto M.L."/>
            <person name="Overgaard C.K."/>
            <person name="Boysen A.T."/>
            <person name="Wollenberg R.D."/>
            <person name="Larsen T.O."/>
            <person name="Sorensen J.L."/>
            <person name="Nielsen K.L."/>
            <person name="Sondergaard T.E."/>
        </authorList>
    </citation>
    <scope>NUCLEOTIDE SEQUENCE [LARGE SCALE GENOMIC DNA]</scope>
    <source>
        <strain evidence="2 3">AAU 773</strain>
    </source>
</reference>
<protein>
    <submittedName>
        <fullName evidence="2">Uncharacterized protein</fullName>
    </submittedName>
</protein>
<organism evidence="2 3">
    <name type="scientific">Apiospora arundinis</name>
    <dbReference type="NCBI Taxonomy" id="335852"/>
    <lineage>
        <taxon>Eukaryota</taxon>
        <taxon>Fungi</taxon>
        <taxon>Dikarya</taxon>
        <taxon>Ascomycota</taxon>
        <taxon>Pezizomycotina</taxon>
        <taxon>Sordariomycetes</taxon>
        <taxon>Xylariomycetidae</taxon>
        <taxon>Amphisphaeriales</taxon>
        <taxon>Apiosporaceae</taxon>
        <taxon>Apiospora</taxon>
    </lineage>
</organism>
<evidence type="ECO:0000313" key="2">
    <source>
        <dbReference type="EMBL" id="KAK8874002.1"/>
    </source>
</evidence>
<sequence length="109" mass="12208">MGQYWRLVDIDRREELSQISKSNFPPYGLEGPILTDLLKLAKWKPITFDSNAIAASKRSGDRPSLVGLPQEIIDRIVELICEETAVDDGDDDISDGTPEMEQQRDTSSV</sequence>
<evidence type="ECO:0000256" key="1">
    <source>
        <dbReference type="SAM" id="MobiDB-lite"/>
    </source>
</evidence>
<feature type="region of interest" description="Disordered" evidence="1">
    <location>
        <begin position="85"/>
        <end position="109"/>
    </location>
</feature>